<dbReference type="InterPro" id="IPR012337">
    <property type="entry name" value="RNaseH-like_sf"/>
</dbReference>
<organism evidence="2">
    <name type="scientific">human gut metagenome</name>
    <dbReference type="NCBI Taxonomy" id="408170"/>
    <lineage>
        <taxon>unclassified sequences</taxon>
        <taxon>metagenomes</taxon>
        <taxon>organismal metagenomes</taxon>
    </lineage>
</organism>
<dbReference type="GO" id="GO:0015074">
    <property type="term" value="P:DNA integration"/>
    <property type="evidence" value="ECO:0007669"/>
    <property type="project" value="InterPro"/>
</dbReference>
<dbReference type="SUPFAM" id="SSF53098">
    <property type="entry name" value="Ribonuclease H-like"/>
    <property type="match status" value="1"/>
</dbReference>
<dbReference type="AlphaFoldDB" id="K1UC79"/>
<sequence length="168" mass="20720">KELQERGEKFYQYTAIDEYSRLRYTWFTNAHDTYASSEFARRLVKYFPFKIKTIQTDNGFEFTNRLSWQAFLKDKKTMFENTLEELGLEYKVIKPHTPKQNGRVERSHRKDQERFYYKRVFYGLEDLRNQGKEWRKEYNNFPMRPLGWLSPREFIKKYKSQEESLFAI</sequence>
<proteinExistence type="predicted"/>
<feature type="non-terminal residue" evidence="2">
    <location>
        <position position="1"/>
    </location>
</feature>
<dbReference type="Gene3D" id="3.30.420.10">
    <property type="entry name" value="Ribonuclease H-like superfamily/Ribonuclease H"/>
    <property type="match status" value="1"/>
</dbReference>
<accession>K1UC79</accession>
<feature type="domain" description="Integrase catalytic" evidence="1">
    <location>
        <begin position="1"/>
        <end position="159"/>
    </location>
</feature>
<dbReference type="InterPro" id="IPR001584">
    <property type="entry name" value="Integrase_cat-core"/>
</dbReference>
<evidence type="ECO:0000259" key="1">
    <source>
        <dbReference type="PROSITE" id="PS50994"/>
    </source>
</evidence>
<dbReference type="PANTHER" id="PTHR35004">
    <property type="entry name" value="TRANSPOSASE RV3428C-RELATED"/>
    <property type="match status" value="1"/>
</dbReference>
<dbReference type="PROSITE" id="PS50994">
    <property type="entry name" value="INTEGRASE"/>
    <property type="match status" value="1"/>
</dbReference>
<gene>
    <name evidence="2" type="ORF">OBE_04589</name>
</gene>
<name>K1UC79_9ZZZZ</name>
<dbReference type="GO" id="GO:0003676">
    <property type="term" value="F:nucleic acid binding"/>
    <property type="evidence" value="ECO:0007669"/>
    <property type="project" value="InterPro"/>
</dbReference>
<dbReference type="PANTHER" id="PTHR35004:SF7">
    <property type="entry name" value="INTEGRASE PROTEIN"/>
    <property type="match status" value="1"/>
</dbReference>
<dbReference type="Pfam" id="PF13683">
    <property type="entry name" value="rve_3"/>
    <property type="match status" value="1"/>
</dbReference>
<reference evidence="2" key="1">
    <citation type="journal article" date="2013" name="Environ. Microbiol.">
        <title>Microbiota from the distal guts of lean and obese adolescents exhibit partial functional redundancy besides clear differences in community structure.</title>
        <authorList>
            <person name="Ferrer M."/>
            <person name="Ruiz A."/>
            <person name="Lanza F."/>
            <person name="Haange S.B."/>
            <person name="Oberbach A."/>
            <person name="Till H."/>
            <person name="Bargiela R."/>
            <person name="Campoy C."/>
            <person name="Segura M.T."/>
            <person name="Richter M."/>
            <person name="von Bergen M."/>
            <person name="Seifert J."/>
            <person name="Suarez A."/>
        </authorList>
    </citation>
    <scope>NUCLEOTIDE SEQUENCE</scope>
</reference>
<evidence type="ECO:0000313" key="2">
    <source>
        <dbReference type="EMBL" id="EKC69086.1"/>
    </source>
</evidence>
<dbReference type="InterPro" id="IPR036397">
    <property type="entry name" value="RNaseH_sf"/>
</dbReference>
<dbReference type="Pfam" id="PF00665">
    <property type="entry name" value="rve"/>
    <property type="match status" value="1"/>
</dbReference>
<comment type="caution">
    <text evidence="2">The sequence shown here is derived from an EMBL/GenBank/DDBJ whole genome shotgun (WGS) entry which is preliminary data.</text>
</comment>
<dbReference type="EMBL" id="AJWZ01003125">
    <property type="protein sequence ID" value="EKC69086.1"/>
    <property type="molecule type" value="Genomic_DNA"/>
</dbReference>
<protein>
    <submittedName>
        <fullName evidence="2">Transposase</fullName>
    </submittedName>
</protein>